<evidence type="ECO:0000313" key="16">
    <source>
        <dbReference type="Proteomes" id="UP000186698"/>
    </source>
</evidence>
<keyword evidence="4" id="KW-0812">Transmembrane</keyword>
<evidence type="ECO:0000256" key="9">
    <source>
        <dbReference type="ARBA" id="ARBA00023157"/>
    </source>
</evidence>
<dbReference type="InterPro" id="IPR041084">
    <property type="entry name" value="Ncstrn_small"/>
</dbReference>
<keyword evidence="9" id="KW-1015">Disulfide bond</keyword>
<evidence type="ECO:0000256" key="13">
    <source>
        <dbReference type="ARBA" id="ARBA00046288"/>
    </source>
</evidence>
<dbReference type="PANTHER" id="PTHR21092:SF0">
    <property type="entry name" value="NICASTRIN"/>
    <property type="match status" value="1"/>
</dbReference>
<evidence type="ECO:0000256" key="7">
    <source>
        <dbReference type="ARBA" id="ARBA00022989"/>
    </source>
</evidence>
<dbReference type="AlphaFoldDB" id="A0A1L8F4M3"/>
<protein>
    <recommendedName>
        <fullName evidence="3">Nicastrin</fullName>
    </recommendedName>
</protein>
<dbReference type="GO" id="GO:0099503">
    <property type="term" value="C:secretory vesicle"/>
    <property type="evidence" value="ECO:0007669"/>
    <property type="project" value="UniProtKB-ARBA"/>
</dbReference>
<dbReference type="Bgee" id="108700373">
    <property type="expression patterns" value="Expressed in internal ear and 19 other cell types or tissues"/>
</dbReference>
<comment type="similarity">
    <text evidence="2">Belongs to the nicastrin family.</text>
</comment>
<dbReference type="KEGG" id="xla:108700373"/>
<evidence type="ECO:0000259" key="15">
    <source>
        <dbReference type="Pfam" id="PF18266"/>
    </source>
</evidence>
<dbReference type="GO" id="GO:0005886">
    <property type="term" value="C:plasma membrane"/>
    <property type="evidence" value="ECO:0000318"/>
    <property type="project" value="GO_Central"/>
</dbReference>
<name>A0A1L8F4M3_XENLA</name>
<comment type="subcellular location">
    <subcellularLocation>
        <location evidence="12">Cytoplasmic vesicle membrane</location>
        <topology evidence="12">Single-pass membrane protein</topology>
    </subcellularLocation>
    <subcellularLocation>
        <location evidence="13">Endomembrane system</location>
        <topology evidence="13">Single-pass type I membrane protein</topology>
    </subcellularLocation>
    <subcellularLocation>
        <location evidence="1">Melanosome</location>
    </subcellularLocation>
</comment>
<dbReference type="GO" id="GO:0007220">
    <property type="term" value="P:Notch receptor processing"/>
    <property type="evidence" value="ECO:0000318"/>
    <property type="project" value="GO_Central"/>
</dbReference>
<evidence type="ECO:0000313" key="17">
    <source>
        <dbReference type="RefSeq" id="XP_018088991.1"/>
    </source>
</evidence>
<dbReference type="Pfam" id="PF05450">
    <property type="entry name" value="Nicastrin"/>
    <property type="match status" value="1"/>
</dbReference>
<dbReference type="OMA" id="GEGNACY"/>
<keyword evidence="16" id="KW-1185">Reference proteome</keyword>
<dbReference type="CDD" id="cd03881">
    <property type="entry name" value="M28_Nicastrin"/>
    <property type="match status" value="1"/>
</dbReference>
<evidence type="ECO:0000256" key="8">
    <source>
        <dbReference type="ARBA" id="ARBA00023136"/>
    </source>
</evidence>
<keyword evidence="5" id="KW-0732">Signal</keyword>
<dbReference type="GeneID" id="108700373"/>
<dbReference type="FunFam" id="3.40.630.10:FF:000030">
    <property type="entry name" value="nicastrin"/>
    <property type="match status" value="1"/>
</dbReference>
<dbReference type="GO" id="GO:0016485">
    <property type="term" value="P:protein processing"/>
    <property type="evidence" value="ECO:0000318"/>
    <property type="project" value="GO_Central"/>
</dbReference>
<dbReference type="InterPro" id="IPR008710">
    <property type="entry name" value="Nicastrin"/>
</dbReference>
<evidence type="ECO:0000256" key="5">
    <source>
        <dbReference type="ARBA" id="ARBA00022729"/>
    </source>
</evidence>
<feature type="domain" description="Nicastrin small lobe" evidence="15">
    <location>
        <begin position="51"/>
        <end position="224"/>
    </location>
</feature>
<evidence type="ECO:0000256" key="1">
    <source>
        <dbReference type="ARBA" id="ARBA00004223"/>
    </source>
</evidence>
<dbReference type="Gene3D" id="3.40.630.10">
    <property type="entry name" value="Zn peptidases"/>
    <property type="match status" value="1"/>
</dbReference>
<dbReference type="Pfam" id="PF18266">
    <property type="entry name" value="Ncstrn_small"/>
    <property type="match status" value="1"/>
</dbReference>
<gene>
    <name evidence="17 18" type="primary">ncstn.S</name>
</gene>
<evidence type="ECO:0000256" key="12">
    <source>
        <dbReference type="ARBA" id="ARBA00037855"/>
    </source>
</evidence>
<dbReference type="GO" id="GO:0030659">
    <property type="term" value="C:cytoplasmic vesicle membrane"/>
    <property type="evidence" value="ECO:0007669"/>
    <property type="project" value="UniProtKB-SubCell"/>
</dbReference>
<organism evidence="16 17">
    <name type="scientific">Xenopus laevis</name>
    <name type="common">African clawed frog</name>
    <dbReference type="NCBI Taxonomy" id="8355"/>
    <lineage>
        <taxon>Eukaryota</taxon>
        <taxon>Metazoa</taxon>
        <taxon>Chordata</taxon>
        <taxon>Craniata</taxon>
        <taxon>Vertebrata</taxon>
        <taxon>Euteleostomi</taxon>
        <taxon>Amphibia</taxon>
        <taxon>Batrachia</taxon>
        <taxon>Anura</taxon>
        <taxon>Pipoidea</taxon>
        <taxon>Pipidae</taxon>
        <taxon>Xenopodinae</taxon>
        <taxon>Xenopus</taxon>
        <taxon>Xenopus</taxon>
    </lineage>
</organism>
<evidence type="ECO:0000256" key="14">
    <source>
        <dbReference type="ARBA" id="ARBA00058029"/>
    </source>
</evidence>
<dbReference type="PANTHER" id="PTHR21092">
    <property type="entry name" value="NICASTRIN"/>
    <property type="match status" value="1"/>
</dbReference>
<keyword evidence="10" id="KW-0325">Glycoprotein</keyword>
<evidence type="ECO:0000256" key="10">
    <source>
        <dbReference type="ARBA" id="ARBA00023180"/>
    </source>
</evidence>
<dbReference type="GO" id="GO:0032991">
    <property type="term" value="C:protein-containing complex"/>
    <property type="evidence" value="ECO:0007669"/>
    <property type="project" value="UniProtKB-ARBA"/>
</dbReference>
<dbReference type="OrthoDB" id="755951at2759"/>
<dbReference type="GO" id="GO:0012505">
    <property type="term" value="C:endomembrane system"/>
    <property type="evidence" value="ECO:0007669"/>
    <property type="project" value="UniProtKB-SubCell"/>
</dbReference>
<keyword evidence="6" id="KW-0914">Notch signaling pathway</keyword>
<dbReference type="Proteomes" id="UP000186698">
    <property type="component" value="Chromosome 8S"/>
</dbReference>
<dbReference type="SUPFAM" id="SSF53187">
    <property type="entry name" value="Zn-dependent exopeptidases"/>
    <property type="match status" value="1"/>
</dbReference>
<evidence type="ECO:0000256" key="2">
    <source>
        <dbReference type="ARBA" id="ARBA00007717"/>
    </source>
</evidence>
<accession>A0A1L8F4M3</accession>
<dbReference type="GO" id="GO:0005773">
    <property type="term" value="C:vacuole"/>
    <property type="evidence" value="ECO:0007669"/>
    <property type="project" value="UniProtKB-ARBA"/>
</dbReference>
<keyword evidence="11" id="KW-0968">Cytoplasmic vesicle</keyword>
<evidence type="ECO:0000313" key="18">
    <source>
        <dbReference type="Xenbase" id="XB-GENE-17339043"/>
    </source>
</evidence>
<evidence type="ECO:0000256" key="3">
    <source>
        <dbReference type="ARBA" id="ARBA00015303"/>
    </source>
</evidence>
<evidence type="ECO:0000256" key="11">
    <source>
        <dbReference type="ARBA" id="ARBA00023329"/>
    </source>
</evidence>
<keyword evidence="7" id="KW-1133">Transmembrane helix</keyword>
<dbReference type="GO" id="GO:0042470">
    <property type="term" value="C:melanosome"/>
    <property type="evidence" value="ECO:0007669"/>
    <property type="project" value="UniProtKB-SubCell"/>
</dbReference>
<dbReference type="AGR" id="Xenbase:XB-GENE-17339043"/>
<dbReference type="PaxDb" id="8355-A0A1L8F4M3"/>
<dbReference type="STRING" id="8355.A0A1L8F4M3"/>
<reference evidence="17" key="1">
    <citation type="submission" date="2025-08" db="UniProtKB">
        <authorList>
            <consortium name="RefSeq"/>
        </authorList>
    </citation>
    <scope>IDENTIFICATION</scope>
    <source>
        <strain evidence="17">J_2021</strain>
        <tissue evidence="17">Erythrocytes</tissue>
    </source>
</reference>
<comment type="function">
    <text evidence="14">Essential subunit of the gamma-secretase complex, an endoprotease complex that catalyzes the intramembrane cleavage of integral membrane proteins such as Notch receptors and APP (amyloid-beta precursor protein). The gamma-secretase complex plays a role in Notch and Wnt signaling cascades and regulation of downstream processes via its role in processing key regulatory proteins, and by regulating cytosolic CTNNB1 levels.</text>
</comment>
<dbReference type="Xenbase" id="XB-GENE-17339043">
    <property type="gene designation" value="ncstn.S"/>
</dbReference>
<sequence>MALRTVCCVRRLSEAYRGWRCLGLVVALLAVVCGGNSVERKIYIPLNSTAPCVRLLNATHQVGCQSSKNGDTGVIHVVEQEEDLQWVLESGPHPPYIVVLEAHLFTRDTMQKLKGSRRVSGIAVTFSKTSPAAGFSPDPPCPNDGFGLYTSDHGSQYAHCNNITWNPLGTGLSYEEFQFPIFLLRDENETEVIKQCYRDHNVPQNGSAPQHPLCAMQLSSFMNAVTNTVTCMRRNSLQSSFSLSAEGVCDSIIVHNVWSSLKPINTTGTIPQEEELVVAAARADSHSFFWNLAPGADSAVSGFVTLLAAAEALHKLNGTQDLPRNIMFVFFQGEIYDYIGSSRMVYDMEKGRFPVSLGNIHSFVELNQVALRNDSYLWIHTDPISRNNETVNATVQEVVDSLVSASHDSNVTVQEIGHSQPLPPASLHRFLRARNIPGVVLTDHRTAYSNRYYHSLYDTADNIHMRYPEGLTEEEQLEYITDTARSLADVATVLANSLYKLAGGKGTEEIKADPKTVTQMLYGFLKMSNNSWFQSIIKEDWRKVLESGQVQYYMTGTIKGNSREPNYPAGLLLSVLANLTGTAVNLTKEECQNPEKIDDPKKELYSYTWVQGPIESNTTSRRPYCVRSSIRSHMAESPAFELDQWDSTEYSTWTESRWKEIKGRIFLVPSRELEVITLVLGIAILLVSLVATYFINAKADILFTNTNDSEVAY</sequence>
<dbReference type="GO" id="GO:0007219">
    <property type="term" value="P:Notch signaling pathway"/>
    <property type="evidence" value="ECO:0007669"/>
    <property type="project" value="UniProtKB-KW"/>
</dbReference>
<keyword evidence="8" id="KW-0472">Membrane</keyword>
<dbReference type="RefSeq" id="XP_018088991.1">
    <property type="nucleotide sequence ID" value="XM_018233502.2"/>
</dbReference>
<dbReference type="CTD" id="108700373"/>
<evidence type="ECO:0000256" key="6">
    <source>
        <dbReference type="ARBA" id="ARBA00022976"/>
    </source>
</evidence>
<proteinExistence type="inferred from homology"/>
<evidence type="ECO:0000256" key="4">
    <source>
        <dbReference type="ARBA" id="ARBA00022692"/>
    </source>
</evidence>